<accession>A0A0E9XYL8</accession>
<name>A0A0E9XYL8_ANGAN</name>
<reference evidence="1" key="1">
    <citation type="submission" date="2014-11" db="EMBL/GenBank/DDBJ databases">
        <authorList>
            <person name="Amaro Gonzalez C."/>
        </authorList>
    </citation>
    <scope>NUCLEOTIDE SEQUENCE</scope>
</reference>
<organism evidence="1">
    <name type="scientific">Anguilla anguilla</name>
    <name type="common">European freshwater eel</name>
    <name type="synonym">Muraena anguilla</name>
    <dbReference type="NCBI Taxonomy" id="7936"/>
    <lineage>
        <taxon>Eukaryota</taxon>
        <taxon>Metazoa</taxon>
        <taxon>Chordata</taxon>
        <taxon>Craniata</taxon>
        <taxon>Vertebrata</taxon>
        <taxon>Euteleostomi</taxon>
        <taxon>Actinopterygii</taxon>
        <taxon>Neopterygii</taxon>
        <taxon>Teleostei</taxon>
        <taxon>Anguilliformes</taxon>
        <taxon>Anguillidae</taxon>
        <taxon>Anguilla</taxon>
    </lineage>
</organism>
<reference evidence="1" key="2">
    <citation type="journal article" date="2015" name="Fish Shellfish Immunol.">
        <title>Early steps in the European eel (Anguilla anguilla)-Vibrio vulnificus interaction in the gills: Role of the RtxA13 toxin.</title>
        <authorList>
            <person name="Callol A."/>
            <person name="Pajuelo D."/>
            <person name="Ebbesson L."/>
            <person name="Teles M."/>
            <person name="MacKenzie S."/>
            <person name="Amaro C."/>
        </authorList>
    </citation>
    <scope>NUCLEOTIDE SEQUENCE</scope>
</reference>
<proteinExistence type="predicted"/>
<evidence type="ECO:0000313" key="1">
    <source>
        <dbReference type="EMBL" id="JAI06951.1"/>
    </source>
</evidence>
<sequence length="15" mass="1616">MHVLELMGASSSLQL</sequence>
<dbReference type="EMBL" id="GBXM01001627">
    <property type="protein sequence ID" value="JAI06951.1"/>
    <property type="molecule type" value="Transcribed_RNA"/>
</dbReference>
<protein>
    <submittedName>
        <fullName evidence="1">Uncharacterized protein</fullName>
    </submittedName>
</protein>